<protein>
    <submittedName>
        <fullName evidence="1">Uncharacterized protein</fullName>
    </submittedName>
</protein>
<dbReference type="GeneID" id="63818682"/>
<dbReference type="EMBL" id="KV427630">
    <property type="protein sequence ID" value="KZT05375.1"/>
    <property type="molecule type" value="Genomic_DNA"/>
</dbReference>
<dbReference type="RefSeq" id="XP_040763115.1">
    <property type="nucleotide sequence ID" value="XM_040901650.1"/>
</dbReference>
<name>A0A165DQ21_9APHY</name>
<proteinExistence type="predicted"/>
<dbReference type="InParanoid" id="A0A165DQ21"/>
<gene>
    <name evidence="1" type="ORF">LAESUDRAFT_227633</name>
</gene>
<evidence type="ECO:0000313" key="1">
    <source>
        <dbReference type="EMBL" id="KZT05375.1"/>
    </source>
</evidence>
<reference evidence="1 2" key="1">
    <citation type="journal article" date="2016" name="Mol. Biol. Evol.">
        <title>Comparative Genomics of Early-Diverging Mushroom-Forming Fungi Provides Insights into the Origins of Lignocellulose Decay Capabilities.</title>
        <authorList>
            <person name="Nagy L.G."/>
            <person name="Riley R."/>
            <person name="Tritt A."/>
            <person name="Adam C."/>
            <person name="Daum C."/>
            <person name="Floudas D."/>
            <person name="Sun H."/>
            <person name="Yadav J.S."/>
            <person name="Pangilinan J."/>
            <person name="Larsson K.H."/>
            <person name="Matsuura K."/>
            <person name="Barry K."/>
            <person name="Labutti K."/>
            <person name="Kuo R."/>
            <person name="Ohm R.A."/>
            <person name="Bhattacharya S.S."/>
            <person name="Shirouzu T."/>
            <person name="Yoshinaga Y."/>
            <person name="Martin F.M."/>
            <person name="Grigoriev I.V."/>
            <person name="Hibbett D.S."/>
        </authorList>
    </citation>
    <scope>NUCLEOTIDE SEQUENCE [LARGE SCALE GENOMIC DNA]</scope>
    <source>
        <strain evidence="1 2">93-53</strain>
    </source>
</reference>
<keyword evidence="2" id="KW-1185">Reference proteome</keyword>
<dbReference type="AlphaFoldDB" id="A0A165DQ21"/>
<accession>A0A165DQ21</accession>
<organism evidence="1 2">
    <name type="scientific">Laetiporus sulphureus 93-53</name>
    <dbReference type="NCBI Taxonomy" id="1314785"/>
    <lineage>
        <taxon>Eukaryota</taxon>
        <taxon>Fungi</taxon>
        <taxon>Dikarya</taxon>
        <taxon>Basidiomycota</taxon>
        <taxon>Agaricomycotina</taxon>
        <taxon>Agaricomycetes</taxon>
        <taxon>Polyporales</taxon>
        <taxon>Laetiporus</taxon>
    </lineage>
</organism>
<evidence type="ECO:0000313" key="2">
    <source>
        <dbReference type="Proteomes" id="UP000076871"/>
    </source>
</evidence>
<sequence length="186" mass="20917">MHSRRRRSALGYRARLGIEARVRAGRLVRCSDLPCIASRRRCRDVSVRAGSGCQRVPVVVTAIGAAVWSQGDGGCKTRRIAIENRSSSAFWTEADGRRLPRRNASARFVGTSINEMHADSPASHSHVCHPASAHPRSSFRERLSRWRRPSCAADLRCSERESRAVGEYGGCRTMRRPRLWRQYAMV</sequence>
<dbReference type="Proteomes" id="UP000076871">
    <property type="component" value="Unassembled WGS sequence"/>
</dbReference>